<protein>
    <submittedName>
        <fullName evidence="2">Uncharacterized protein</fullName>
    </submittedName>
</protein>
<name>A0ABP0CKC6_9PEZI</name>
<feature type="compositionally biased region" description="Polar residues" evidence="1">
    <location>
        <begin position="40"/>
        <end position="52"/>
    </location>
</feature>
<proteinExistence type="predicted"/>
<keyword evidence="3" id="KW-1185">Reference proteome</keyword>
<evidence type="ECO:0000256" key="1">
    <source>
        <dbReference type="SAM" id="MobiDB-lite"/>
    </source>
</evidence>
<organism evidence="2 3">
    <name type="scientific">Sporothrix curviconia</name>
    <dbReference type="NCBI Taxonomy" id="1260050"/>
    <lineage>
        <taxon>Eukaryota</taxon>
        <taxon>Fungi</taxon>
        <taxon>Dikarya</taxon>
        <taxon>Ascomycota</taxon>
        <taxon>Pezizomycotina</taxon>
        <taxon>Sordariomycetes</taxon>
        <taxon>Sordariomycetidae</taxon>
        <taxon>Ophiostomatales</taxon>
        <taxon>Ophiostomataceae</taxon>
        <taxon>Sporothrix</taxon>
    </lineage>
</organism>
<dbReference type="EMBL" id="CAWUHB010000059">
    <property type="protein sequence ID" value="CAK7231531.1"/>
    <property type="molecule type" value="Genomic_DNA"/>
</dbReference>
<feature type="region of interest" description="Disordered" evidence="1">
    <location>
        <begin position="40"/>
        <end position="162"/>
    </location>
</feature>
<gene>
    <name evidence="2" type="ORF">SCUCBS95973_007947</name>
</gene>
<evidence type="ECO:0000313" key="2">
    <source>
        <dbReference type="EMBL" id="CAK7231531.1"/>
    </source>
</evidence>
<reference evidence="2 3" key="1">
    <citation type="submission" date="2024-01" db="EMBL/GenBank/DDBJ databases">
        <authorList>
            <person name="Allen C."/>
            <person name="Tagirdzhanova G."/>
        </authorList>
    </citation>
    <scope>NUCLEOTIDE SEQUENCE [LARGE SCALE GENOMIC DNA]</scope>
</reference>
<sequence length="203" mass="21815">MAAYANDDPDAGGRLLAPPKRKRHQVRVQGRLVLVRSVSAVNLASPPSSTGTAPLLPSTLRGERGDPGVGSVVGGSSSSSQQKTRRNTRRTAESTARRQSCAGPDTNPACTEAGLFLGDDDVDHDGAVDTSASDTEEDEQETALRDRQRRGYGIGGAGNIRRPTEVVQFYSSSSMSSRKSRADRRWQWMSSLLANLRGKKESE</sequence>
<feature type="region of interest" description="Disordered" evidence="1">
    <location>
        <begin position="1"/>
        <end position="28"/>
    </location>
</feature>
<evidence type="ECO:0000313" key="3">
    <source>
        <dbReference type="Proteomes" id="UP001642405"/>
    </source>
</evidence>
<comment type="caution">
    <text evidence="2">The sequence shown here is derived from an EMBL/GenBank/DDBJ whole genome shotgun (WGS) entry which is preliminary data.</text>
</comment>
<accession>A0ABP0CKC6</accession>
<dbReference type="Proteomes" id="UP001642405">
    <property type="component" value="Unassembled WGS sequence"/>
</dbReference>